<dbReference type="InterPro" id="IPR002942">
    <property type="entry name" value="S4_RNA-bd"/>
</dbReference>
<keyword evidence="4" id="KW-1185">Reference proteome</keyword>
<protein>
    <recommendedName>
        <fullName evidence="2">RNA-binding S4 domain-containing protein</fullName>
    </recommendedName>
</protein>
<feature type="domain" description="RNA-binding S4" evidence="2">
    <location>
        <begin position="74"/>
        <end position="131"/>
    </location>
</feature>
<name>A0ABD2MQ79_9CUCU</name>
<comment type="caution">
    <text evidence="3">The sequence shown here is derived from an EMBL/GenBank/DDBJ whole genome shotgun (WGS) entry which is preliminary data.</text>
</comment>
<dbReference type="Proteomes" id="UP001516400">
    <property type="component" value="Unassembled WGS sequence"/>
</dbReference>
<dbReference type="AlphaFoldDB" id="A0ABD2MQ79"/>
<dbReference type="EMBL" id="JABFTP020000021">
    <property type="protein sequence ID" value="KAL3268545.1"/>
    <property type="molecule type" value="Genomic_DNA"/>
</dbReference>
<dbReference type="CDD" id="cd00165">
    <property type="entry name" value="S4"/>
    <property type="match status" value="1"/>
</dbReference>
<dbReference type="SMART" id="SM00363">
    <property type="entry name" value="S4"/>
    <property type="match status" value="1"/>
</dbReference>
<evidence type="ECO:0000259" key="2">
    <source>
        <dbReference type="SMART" id="SM00363"/>
    </source>
</evidence>
<dbReference type="PANTHER" id="PTHR13633">
    <property type="entry name" value="MITOCHONDRIAL TRANSCRIPTION RESCUE FACTOR 1"/>
    <property type="match status" value="1"/>
</dbReference>
<keyword evidence="1" id="KW-0694">RNA-binding</keyword>
<dbReference type="Pfam" id="PF25818">
    <property type="entry name" value="MTRES1_C"/>
    <property type="match status" value="1"/>
</dbReference>
<dbReference type="SUPFAM" id="SSF55174">
    <property type="entry name" value="Alpha-L RNA-binding motif"/>
    <property type="match status" value="1"/>
</dbReference>
<organism evidence="3 4">
    <name type="scientific">Cryptolaemus montrouzieri</name>
    <dbReference type="NCBI Taxonomy" id="559131"/>
    <lineage>
        <taxon>Eukaryota</taxon>
        <taxon>Metazoa</taxon>
        <taxon>Ecdysozoa</taxon>
        <taxon>Arthropoda</taxon>
        <taxon>Hexapoda</taxon>
        <taxon>Insecta</taxon>
        <taxon>Pterygota</taxon>
        <taxon>Neoptera</taxon>
        <taxon>Endopterygota</taxon>
        <taxon>Coleoptera</taxon>
        <taxon>Polyphaga</taxon>
        <taxon>Cucujiformia</taxon>
        <taxon>Coccinelloidea</taxon>
        <taxon>Coccinellidae</taxon>
        <taxon>Scymninae</taxon>
        <taxon>Scymnini</taxon>
        <taxon>Cryptolaemus</taxon>
    </lineage>
</organism>
<dbReference type="PROSITE" id="PS50889">
    <property type="entry name" value="S4"/>
    <property type="match status" value="1"/>
</dbReference>
<gene>
    <name evidence="3" type="ORF">HHI36_007654</name>
</gene>
<reference evidence="3 4" key="1">
    <citation type="journal article" date="2021" name="BMC Biol.">
        <title>Horizontally acquired antibacterial genes associated with adaptive radiation of ladybird beetles.</title>
        <authorList>
            <person name="Li H.S."/>
            <person name="Tang X.F."/>
            <person name="Huang Y.H."/>
            <person name="Xu Z.Y."/>
            <person name="Chen M.L."/>
            <person name="Du X.Y."/>
            <person name="Qiu B.Y."/>
            <person name="Chen P.T."/>
            <person name="Zhang W."/>
            <person name="Slipinski A."/>
            <person name="Escalona H.E."/>
            <person name="Waterhouse R.M."/>
            <person name="Zwick A."/>
            <person name="Pang H."/>
        </authorList>
    </citation>
    <scope>NUCLEOTIDE SEQUENCE [LARGE SCALE GENOMIC DNA]</scope>
    <source>
        <strain evidence="3">SYSU2018</strain>
    </source>
</reference>
<dbReference type="InterPro" id="IPR057896">
    <property type="entry name" value="MTRES1_C"/>
</dbReference>
<accession>A0ABD2MQ79</accession>
<dbReference type="InterPro" id="IPR036986">
    <property type="entry name" value="S4_RNA-bd_sf"/>
</dbReference>
<evidence type="ECO:0000256" key="1">
    <source>
        <dbReference type="PROSITE-ProRule" id="PRU00182"/>
    </source>
</evidence>
<proteinExistence type="predicted"/>
<dbReference type="GO" id="GO:0003723">
    <property type="term" value="F:RNA binding"/>
    <property type="evidence" value="ECO:0007669"/>
    <property type="project" value="UniProtKB-KW"/>
</dbReference>
<dbReference type="PANTHER" id="PTHR13633:SF3">
    <property type="entry name" value="MITOCHONDRIAL TRANSCRIPTION RESCUE FACTOR 1"/>
    <property type="match status" value="1"/>
</dbReference>
<evidence type="ECO:0000313" key="4">
    <source>
        <dbReference type="Proteomes" id="UP001516400"/>
    </source>
</evidence>
<evidence type="ECO:0000313" key="3">
    <source>
        <dbReference type="EMBL" id="KAL3268545.1"/>
    </source>
</evidence>
<dbReference type="Gene3D" id="3.10.290.10">
    <property type="entry name" value="RNA-binding S4 domain"/>
    <property type="match status" value="1"/>
</dbReference>
<sequence>MVSRNLFRGMFVLNEVIQCRGPNCMSSSALTQLYRFKSNQSKSNKSSGSSDSEKSDLVIDDKVSRTMKINVTSRRVDLILKSGLGIARNKIEKLFYESKIRLNGEKIGKKSEQVEEGDEIDVLKGPSPNNPELLVVARVEVLSMKPDDDSIAIKIRRSKSLLVENYDKVWKPL</sequence>